<dbReference type="SMART" id="SM00209">
    <property type="entry name" value="TSP1"/>
    <property type="match status" value="2"/>
</dbReference>
<protein>
    <submittedName>
        <fullName evidence="8">von Willebrand factor D and EGF domain-containing protein</fullName>
    </submittedName>
</protein>
<feature type="disulfide bond" evidence="4">
    <location>
        <begin position="926"/>
        <end position="935"/>
    </location>
</feature>
<evidence type="ECO:0000256" key="3">
    <source>
        <dbReference type="ARBA" id="ARBA00023157"/>
    </source>
</evidence>
<dbReference type="PANTHER" id="PTHR14949:SF56">
    <property type="entry name" value="EGF-LIKE-DOMAIN, MULTIPLE 7"/>
    <property type="match status" value="1"/>
</dbReference>
<dbReference type="InterPro" id="IPR000742">
    <property type="entry name" value="EGF"/>
</dbReference>
<dbReference type="Gene3D" id="2.10.25.10">
    <property type="entry name" value="Laminin"/>
    <property type="match status" value="4"/>
</dbReference>
<keyword evidence="2" id="KW-0677">Repeat</keyword>
<dbReference type="InterPro" id="IPR048287">
    <property type="entry name" value="TSPN-like_N"/>
</dbReference>
<dbReference type="GO" id="GO:0005102">
    <property type="term" value="F:signaling receptor binding"/>
    <property type="evidence" value="ECO:0007669"/>
    <property type="project" value="TreeGrafter"/>
</dbReference>
<feature type="domain" description="EGF-like" evidence="7">
    <location>
        <begin position="904"/>
        <end position="936"/>
    </location>
</feature>
<dbReference type="EMBL" id="HBUF01681361">
    <property type="protein sequence ID" value="CAG6792389.1"/>
    <property type="molecule type" value="Transcribed_RNA"/>
</dbReference>
<feature type="region of interest" description="Disordered" evidence="5">
    <location>
        <begin position="491"/>
        <end position="538"/>
    </location>
</feature>
<dbReference type="PROSITE" id="PS00022">
    <property type="entry name" value="EGF_1"/>
    <property type="match status" value="3"/>
</dbReference>
<dbReference type="InterPro" id="IPR050969">
    <property type="entry name" value="Dev_Signal_Modulators"/>
</dbReference>
<dbReference type="AlphaFoldDB" id="A0A8D9BVV8"/>
<feature type="disulfide bond" evidence="4">
    <location>
        <begin position="868"/>
        <end position="877"/>
    </location>
</feature>
<dbReference type="PROSITE" id="PS50092">
    <property type="entry name" value="TSP1"/>
    <property type="match status" value="2"/>
</dbReference>
<evidence type="ECO:0000256" key="5">
    <source>
        <dbReference type="SAM" id="MobiDB-lite"/>
    </source>
</evidence>
<dbReference type="GO" id="GO:0005576">
    <property type="term" value="C:extracellular region"/>
    <property type="evidence" value="ECO:0007669"/>
    <property type="project" value="TreeGrafter"/>
</dbReference>
<name>A0A8D9BVV8_9HEMI</name>
<sequence length="995" mass="112696">MSLLVLKLLTIFNLFLGITAYVYCKKYTHHVLGPNSDAAPIVVKSLIIRTFPENLNYTINGYFGYNYETELWYIEAYKGHELLAKYFNETTVDDVSRYSKIERRLNLTGFWRPQINKSDCWKNMTIAMYYFMFLHIDEKGRLAAFEDMNKGAYTPWSEDNVTLVEHGIGWSDWSDWSICSSKCGNGTQERWRYCDRPQGCPGWNKEKRWCNAYSCEGLVDPLQLKSEQYFHPTRRQWERVPGRETAWHLKKDSYVWLPGNEVSFPKINFQEACSLIISLRVHSNGQKQGTILSLKSRSQKNAFLSIELYESEFIRVVHSRSNNTVHSFVIAEKIGDGKWHQIAIGILDDNRVRSYVDCYRAYINYNLSTMKSLNAPDDADLVIGYLFTGDIEQLLWVPNPEAIEQQCNEKSTIKFLDRDFLNATRLSFPPTKIPPDLSNIGQLVTTTPLIPTEDPMDHFVLTSYLTKRRTFPANITHDKKFNDPRHIQEYQNEEPSTGDSELHPFWEKPTNGSKVASTEEIGPRNKASPEKMLGDQPFEEDPTSMLVVMQDFSPKEEREVITLRDDEEADDDTDLAEGSGLGDPKMYEVEWSPWSKCSAQCGGGTQTRHSRCVDANVHKLELCLQTGDERVETRKCNFQHCNSQEHKKHHGRRNMAVFDKLFPGTKGDFVLDKDISTCPCLNGGHCIKFEPHSAWPYLKVELRRKCLCKGSFTGELCEAPVCKKPCLNGGICVKPDVCYCSKLYTGLRCETAICNPPCENEGECIQPGVCSCKSGFGHPRCKPICPGGCGPNGVCTAPGKCTCHPGYHGLLCGEKVMCAHGCANGGVCARENVCQCQSGWTGFDCNIPICEPPCNNGGTCVAPNHCFCPVGTIGPDCNTLNCTSDSCTNVTYPCSFNSTGILCEKLSCDPPCLHGGTCAFNNVCICSEVAMGHRCEIKKCEMRLVQEPYTRGFRRLAKTHQKCRNNNLRLCVKQFPHYETVYKTYYQTQYRCIQK</sequence>
<dbReference type="PROSITE" id="PS50026">
    <property type="entry name" value="EGF_3"/>
    <property type="match status" value="3"/>
</dbReference>
<dbReference type="Gene3D" id="2.20.100.10">
    <property type="entry name" value="Thrombospondin type-1 (TSP1) repeat"/>
    <property type="match status" value="2"/>
</dbReference>
<evidence type="ECO:0000256" key="6">
    <source>
        <dbReference type="SAM" id="SignalP"/>
    </source>
</evidence>
<feature type="signal peptide" evidence="6">
    <location>
        <begin position="1"/>
        <end position="24"/>
    </location>
</feature>
<feature type="domain" description="EGF-like" evidence="7">
    <location>
        <begin position="846"/>
        <end position="878"/>
    </location>
</feature>
<dbReference type="EMBL" id="HBUF01681365">
    <property type="protein sequence ID" value="CAG6792393.1"/>
    <property type="molecule type" value="Transcribed_RNA"/>
</dbReference>
<dbReference type="Gene3D" id="2.60.120.200">
    <property type="match status" value="1"/>
</dbReference>
<feature type="disulfide bond" evidence="4">
    <location>
        <begin position="740"/>
        <end position="749"/>
    </location>
</feature>
<dbReference type="InterPro" id="IPR000884">
    <property type="entry name" value="TSP1_rpt"/>
</dbReference>
<dbReference type="SMART" id="SM00181">
    <property type="entry name" value="EGF"/>
    <property type="match status" value="7"/>
</dbReference>
<dbReference type="Pfam" id="PF00090">
    <property type="entry name" value="TSP_1"/>
    <property type="match status" value="2"/>
</dbReference>
<dbReference type="GO" id="GO:0009986">
    <property type="term" value="C:cell surface"/>
    <property type="evidence" value="ECO:0007669"/>
    <property type="project" value="TreeGrafter"/>
</dbReference>
<evidence type="ECO:0000256" key="2">
    <source>
        <dbReference type="ARBA" id="ARBA00022737"/>
    </source>
</evidence>
<dbReference type="InterPro" id="IPR036383">
    <property type="entry name" value="TSP1_rpt_sf"/>
</dbReference>
<comment type="caution">
    <text evidence="4">Lacks conserved residue(s) required for the propagation of feature annotation.</text>
</comment>
<evidence type="ECO:0000259" key="7">
    <source>
        <dbReference type="PROSITE" id="PS50026"/>
    </source>
</evidence>
<dbReference type="SMART" id="SM00210">
    <property type="entry name" value="TSPN"/>
    <property type="match status" value="1"/>
</dbReference>
<feature type="disulfide bond" evidence="4">
    <location>
        <begin position="722"/>
        <end position="732"/>
    </location>
</feature>
<keyword evidence="4" id="KW-0245">EGF-like domain</keyword>
<feature type="chain" id="PRO_5036429105" evidence="6">
    <location>
        <begin position="25"/>
        <end position="995"/>
    </location>
</feature>
<evidence type="ECO:0000313" key="8">
    <source>
        <dbReference type="EMBL" id="CAG6792393.1"/>
    </source>
</evidence>
<evidence type="ECO:0000256" key="4">
    <source>
        <dbReference type="PROSITE-ProRule" id="PRU00076"/>
    </source>
</evidence>
<dbReference type="PANTHER" id="PTHR14949">
    <property type="entry name" value="EGF-LIKE-DOMAIN, MULTIPLE 7, 8"/>
    <property type="match status" value="1"/>
</dbReference>
<accession>A0A8D9BVV8</accession>
<dbReference type="SUPFAM" id="SSF49899">
    <property type="entry name" value="Concanavalin A-like lectins/glucanases"/>
    <property type="match status" value="1"/>
</dbReference>
<dbReference type="PROSITE" id="PS01186">
    <property type="entry name" value="EGF_2"/>
    <property type="match status" value="1"/>
</dbReference>
<feature type="compositionally biased region" description="Basic and acidic residues" evidence="5">
    <location>
        <begin position="521"/>
        <end position="533"/>
    </location>
</feature>
<dbReference type="Pfam" id="PF02210">
    <property type="entry name" value="Laminin_G_2"/>
    <property type="match status" value="1"/>
</dbReference>
<proteinExistence type="predicted"/>
<feature type="disulfide bond" evidence="4">
    <location>
        <begin position="908"/>
        <end position="918"/>
    </location>
</feature>
<dbReference type="EMBL" id="HBUF01681366">
    <property type="protein sequence ID" value="CAG6792394.1"/>
    <property type="molecule type" value="Transcribed_RNA"/>
</dbReference>
<dbReference type="SUPFAM" id="SSF82895">
    <property type="entry name" value="TSP-1 type 1 repeat"/>
    <property type="match status" value="2"/>
</dbReference>
<dbReference type="InterPro" id="IPR001791">
    <property type="entry name" value="Laminin_G"/>
</dbReference>
<dbReference type="InterPro" id="IPR013320">
    <property type="entry name" value="ConA-like_dom_sf"/>
</dbReference>
<organism evidence="8">
    <name type="scientific">Cacopsylla melanoneura</name>
    <dbReference type="NCBI Taxonomy" id="428564"/>
    <lineage>
        <taxon>Eukaryota</taxon>
        <taxon>Metazoa</taxon>
        <taxon>Ecdysozoa</taxon>
        <taxon>Arthropoda</taxon>
        <taxon>Hexapoda</taxon>
        <taxon>Insecta</taxon>
        <taxon>Pterygota</taxon>
        <taxon>Neoptera</taxon>
        <taxon>Paraneoptera</taxon>
        <taxon>Hemiptera</taxon>
        <taxon>Sternorrhyncha</taxon>
        <taxon>Psylloidea</taxon>
        <taxon>Psyllidae</taxon>
        <taxon>Psyllinae</taxon>
        <taxon>Cacopsylla</taxon>
    </lineage>
</organism>
<dbReference type="EMBL" id="HBUF01681364">
    <property type="protein sequence ID" value="CAG6792392.1"/>
    <property type="molecule type" value="Transcribed_RNA"/>
</dbReference>
<reference evidence="8" key="1">
    <citation type="submission" date="2021-05" db="EMBL/GenBank/DDBJ databases">
        <authorList>
            <person name="Alioto T."/>
            <person name="Alioto T."/>
            <person name="Gomez Garrido J."/>
        </authorList>
    </citation>
    <scope>NUCLEOTIDE SEQUENCE</scope>
</reference>
<feature type="disulfide bond" evidence="4">
    <location>
        <begin position="850"/>
        <end position="860"/>
    </location>
</feature>
<keyword evidence="3 4" id="KW-1015">Disulfide bond</keyword>
<feature type="domain" description="EGF-like" evidence="7">
    <location>
        <begin position="718"/>
        <end position="750"/>
    </location>
</feature>
<keyword evidence="1 6" id="KW-0732">Signal</keyword>
<evidence type="ECO:0000256" key="1">
    <source>
        <dbReference type="ARBA" id="ARBA00022729"/>
    </source>
</evidence>